<sequence>MVSGRWSVVGGQWSVVSGQLSGGRKEKNTNAQQTTDQFAIQSKFCQFHDNLYGQEMLLWRVCIMMKMLI</sequence>
<comment type="caution">
    <text evidence="1">The sequence shown here is derived from an EMBL/GenBank/DDBJ whole genome shotgun (WGS) entry which is preliminary data.</text>
</comment>
<protein>
    <submittedName>
        <fullName evidence="1">Uncharacterized protein</fullName>
    </submittedName>
</protein>
<proteinExistence type="predicted"/>
<reference evidence="1 2" key="1">
    <citation type="submission" date="2023-01" db="EMBL/GenBank/DDBJ databases">
        <title>Genomes from the Australian National Cyanobacteria Reference Collection.</title>
        <authorList>
            <person name="Willis A."/>
            <person name="Lee E.M.F."/>
        </authorList>
    </citation>
    <scope>NUCLEOTIDE SEQUENCE [LARGE SCALE GENOMIC DNA]</scope>
    <source>
        <strain evidence="1 2">CS-537/01</strain>
    </source>
</reference>
<evidence type="ECO:0000313" key="2">
    <source>
        <dbReference type="Proteomes" id="UP001212123"/>
    </source>
</evidence>
<gene>
    <name evidence="1" type="ORF">PN492_01955</name>
</gene>
<evidence type="ECO:0000313" key="1">
    <source>
        <dbReference type="EMBL" id="MDB9485322.1"/>
    </source>
</evidence>
<dbReference type="Proteomes" id="UP001212123">
    <property type="component" value="Unassembled WGS sequence"/>
</dbReference>
<dbReference type="EMBL" id="JAQMTU010000015">
    <property type="protein sequence ID" value="MDB9485322.1"/>
    <property type="molecule type" value="Genomic_DNA"/>
</dbReference>
<accession>A0ABT5A297</accession>
<name>A0ABT5A297_9CYAN</name>
<keyword evidence="2" id="KW-1185">Reference proteome</keyword>
<organism evidence="1 2">
    <name type="scientific">Dolichospermum circinale CS-537/01</name>
    <dbReference type="NCBI Taxonomy" id="3021739"/>
    <lineage>
        <taxon>Bacteria</taxon>
        <taxon>Bacillati</taxon>
        <taxon>Cyanobacteriota</taxon>
        <taxon>Cyanophyceae</taxon>
        <taxon>Nostocales</taxon>
        <taxon>Aphanizomenonaceae</taxon>
        <taxon>Dolichospermum</taxon>
        <taxon>Dolichospermum circinale</taxon>
    </lineage>
</organism>
<dbReference type="RefSeq" id="WP_028082753.1">
    <property type="nucleotide sequence ID" value="NZ_JAQMTU010000015.1"/>
</dbReference>